<name>A0ABN0TCW0_9BURK</name>
<proteinExistence type="predicted"/>
<evidence type="ECO:0000313" key="3">
    <source>
        <dbReference type="Proteomes" id="UP001501176"/>
    </source>
</evidence>
<protein>
    <submittedName>
        <fullName evidence="2">DUF192 domain-containing protein</fullName>
    </submittedName>
</protein>
<sequence length="170" mass="18102">MFNAILTRCGAPGGPRFFASTSVAALLLAVSLCGGPAAAQPPLPTVTLRVGTHAIQAEYADTPETLSAGLMHRTALAADSGMLFDLGDPDIHCFWMKNTLIPLSIAFIGRNGRIVDIQDMQPGSLDPHCPPAPITQALEMNQGWFTRAGVKAGDRVTRRDGQPRSAKPRR</sequence>
<dbReference type="PANTHER" id="PTHR37953">
    <property type="entry name" value="UPF0127 PROTEIN MJ1496"/>
    <property type="match status" value="1"/>
</dbReference>
<dbReference type="Proteomes" id="UP001501176">
    <property type="component" value="Unassembled WGS sequence"/>
</dbReference>
<dbReference type="PANTHER" id="PTHR37953:SF1">
    <property type="entry name" value="UPF0127 PROTEIN MJ1496"/>
    <property type="match status" value="1"/>
</dbReference>
<dbReference type="InterPro" id="IPR003795">
    <property type="entry name" value="DUF192"/>
</dbReference>
<evidence type="ECO:0000313" key="2">
    <source>
        <dbReference type="EMBL" id="GAA0218527.1"/>
    </source>
</evidence>
<reference evidence="2 3" key="1">
    <citation type="journal article" date="2019" name="Int. J. Syst. Evol. Microbiol.">
        <title>The Global Catalogue of Microorganisms (GCM) 10K type strain sequencing project: providing services to taxonomists for standard genome sequencing and annotation.</title>
        <authorList>
            <consortium name="The Broad Institute Genomics Platform"/>
            <consortium name="The Broad Institute Genome Sequencing Center for Infectious Disease"/>
            <person name="Wu L."/>
            <person name="Ma J."/>
        </authorList>
    </citation>
    <scope>NUCLEOTIDE SEQUENCE [LARGE SCALE GENOMIC DNA]</scope>
    <source>
        <strain evidence="2 3">JCM 16240</strain>
    </source>
</reference>
<gene>
    <name evidence="2" type="ORF">GCM10009125_04370</name>
</gene>
<keyword evidence="3" id="KW-1185">Reference proteome</keyword>
<feature type="chain" id="PRO_5046530490" evidence="1">
    <location>
        <begin position="40"/>
        <end position="170"/>
    </location>
</feature>
<dbReference type="InterPro" id="IPR038695">
    <property type="entry name" value="Saro_0823-like_sf"/>
</dbReference>
<feature type="signal peptide" evidence="1">
    <location>
        <begin position="1"/>
        <end position="39"/>
    </location>
</feature>
<keyword evidence="1" id="KW-0732">Signal</keyword>
<evidence type="ECO:0000256" key="1">
    <source>
        <dbReference type="SAM" id="SignalP"/>
    </source>
</evidence>
<dbReference type="Pfam" id="PF02643">
    <property type="entry name" value="DUF192"/>
    <property type="match status" value="1"/>
</dbReference>
<accession>A0ABN0TCW0</accession>
<dbReference type="EMBL" id="BAAAFN010000006">
    <property type="protein sequence ID" value="GAA0218527.1"/>
    <property type="molecule type" value="Genomic_DNA"/>
</dbReference>
<organism evidence="2 3">
    <name type="scientific">Castellaniella daejeonensis</name>
    <dbReference type="NCBI Taxonomy" id="659013"/>
    <lineage>
        <taxon>Bacteria</taxon>
        <taxon>Pseudomonadati</taxon>
        <taxon>Pseudomonadota</taxon>
        <taxon>Betaproteobacteria</taxon>
        <taxon>Burkholderiales</taxon>
        <taxon>Alcaligenaceae</taxon>
        <taxon>Castellaniella</taxon>
    </lineage>
</organism>
<dbReference type="Gene3D" id="2.60.120.1140">
    <property type="entry name" value="Protein of unknown function DUF192"/>
    <property type="match status" value="1"/>
</dbReference>
<comment type="caution">
    <text evidence="2">The sequence shown here is derived from an EMBL/GenBank/DDBJ whole genome shotgun (WGS) entry which is preliminary data.</text>
</comment>